<comment type="caution">
    <text evidence="1">The sequence shown here is derived from an EMBL/GenBank/DDBJ whole genome shotgun (WGS) entry which is preliminary data.</text>
</comment>
<proteinExistence type="predicted"/>
<evidence type="ECO:0000313" key="1">
    <source>
        <dbReference type="EMBL" id="OIQ99068.1"/>
    </source>
</evidence>
<dbReference type="EMBL" id="MLJW01000111">
    <property type="protein sequence ID" value="OIQ99068.1"/>
    <property type="molecule type" value="Genomic_DNA"/>
</dbReference>
<dbReference type="AlphaFoldDB" id="A0A1J5S491"/>
<organism evidence="1">
    <name type="scientific">mine drainage metagenome</name>
    <dbReference type="NCBI Taxonomy" id="410659"/>
    <lineage>
        <taxon>unclassified sequences</taxon>
        <taxon>metagenomes</taxon>
        <taxon>ecological metagenomes</taxon>
    </lineage>
</organism>
<protein>
    <submittedName>
        <fullName evidence="1">Uncharacterized protein</fullName>
    </submittedName>
</protein>
<reference evidence="1" key="1">
    <citation type="submission" date="2016-10" db="EMBL/GenBank/DDBJ databases">
        <title>Sequence of Gallionella enrichment culture.</title>
        <authorList>
            <person name="Poehlein A."/>
            <person name="Muehling M."/>
            <person name="Daniel R."/>
        </authorList>
    </citation>
    <scope>NUCLEOTIDE SEQUENCE</scope>
</reference>
<sequence length="141" mass="15903">MRIFQVFINVDGLRIRARRILRFIPLPSWKRYGFYAVMLVAAVEDSKPPLLLALAREALVAEFAAVSPTPGESWSTKMIDWRMVGAAPPLFQQPGCIDSGWGAAWYESADEKAKQQRYRLTSLRLWKGQRAKPKAAQPLAA</sequence>
<name>A0A1J5S491_9ZZZZ</name>
<gene>
    <name evidence="1" type="ORF">GALL_189820</name>
</gene>
<accession>A0A1J5S491</accession>